<keyword evidence="3" id="KW-0813">Transport</keyword>
<proteinExistence type="inferred from homology"/>
<keyword evidence="5" id="KW-0653">Protein transport</keyword>
<dbReference type="InterPro" id="IPR012476">
    <property type="entry name" value="GLE1"/>
</dbReference>
<dbReference type="AlphaFoldDB" id="A0A200RCY7"/>
<keyword evidence="12" id="KW-1133">Transmembrane helix</keyword>
<protein>
    <recommendedName>
        <fullName evidence="9">mRNA export factor GLE1</fullName>
    </recommendedName>
    <alternativeName>
        <fullName evidence="10">Nucleoporin GLE1</fullName>
    </alternativeName>
</protein>
<name>A0A200RCY7_MACCD</name>
<keyword evidence="7" id="KW-0906">Nuclear pore complex</keyword>
<evidence type="ECO:0000256" key="6">
    <source>
        <dbReference type="ARBA" id="ARBA00023010"/>
    </source>
</evidence>
<dbReference type="Pfam" id="PF07817">
    <property type="entry name" value="GLE1"/>
    <property type="match status" value="1"/>
</dbReference>
<dbReference type="Gene3D" id="1.25.40.510">
    <property type="entry name" value="GLE1-like"/>
    <property type="match status" value="1"/>
</dbReference>
<dbReference type="InParanoid" id="A0A200RCY7"/>
<evidence type="ECO:0000256" key="10">
    <source>
        <dbReference type="ARBA" id="ARBA00029983"/>
    </source>
</evidence>
<feature type="compositionally biased region" description="Basic and acidic residues" evidence="11">
    <location>
        <begin position="294"/>
        <end position="353"/>
    </location>
</feature>
<evidence type="ECO:0000256" key="11">
    <source>
        <dbReference type="SAM" id="MobiDB-lite"/>
    </source>
</evidence>
<dbReference type="OrthoDB" id="420884at2759"/>
<gene>
    <name evidence="13" type="ORF">BVC80_1065g115</name>
</gene>
<feature type="transmembrane region" description="Helical" evidence="12">
    <location>
        <begin position="602"/>
        <end position="620"/>
    </location>
</feature>
<dbReference type="OMA" id="VPANIHS"/>
<keyword evidence="4" id="KW-0509">mRNA transport</keyword>
<evidence type="ECO:0000256" key="7">
    <source>
        <dbReference type="ARBA" id="ARBA00023132"/>
    </source>
</evidence>
<feature type="compositionally biased region" description="Basic and acidic residues" evidence="11">
    <location>
        <begin position="363"/>
        <end position="375"/>
    </location>
</feature>
<dbReference type="GO" id="GO:0005737">
    <property type="term" value="C:cytoplasm"/>
    <property type="evidence" value="ECO:0007669"/>
    <property type="project" value="TreeGrafter"/>
</dbReference>
<evidence type="ECO:0000256" key="4">
    <source>
        <dbReference type="ARBA" id="ARBA00022816"/>
    </source>
</evidence>
<dbReference type="GO" id="GO:0031369">
    <property type="term" value="F:translation initiation factor binding"/>
    <property type="evidence" value="ECO:0007669"/>
    <property type="project" value="TreeGrafter"/>
</dbReference>
<feature type="region of interest" description="Disordered" evidence="11">
    <location>
        <begin position="294"/>
        <end position="381"/>
    </location>
</feature>
<evidence type="ECO:0000256" key="1">
    <source>
        <dbReference type="ARBA" id="ARBA00004567"/>
    </source>
</evidence>
<comment type="caution">
    <text evidence="13">The sequence shown here is derived from an EMBL/GenBank/DDBJ whole genome shotgun (WGS) entry which is preliminary data.</text>
</comment>
<dbReference type="STRING" id="56857.A0A200RCY7"/>
<keyword evidence="6" id="KW-0811">Translocation</keyword>
<evidence type="ECO:0000256" key="2">
    <source>
        <dbReference type="ARBA" id="ARBA00011056"/>
    </source>
</evidence>
<evidence type="ECO:0000313" key="14">
    <source>
        <dbReference type="Proteomes" id="UP000195402"/>
    </source>
</evidence>
<evidence type="ECO:0000256" key="8">
    <source>
        <dbReference type="ARBA" id="ARBA00023242"/>
    </source>
</evidence>
<comment type="similarity">
    <text evidence="2">Belongs to the GLE1 family.</text>
</comment>
<dbReference type="GO" id="GO:0000822">
    <property type="term" value="F:inositol hexakisphosphate binding"/>
    <property type="evidence" value="ECO:0007669"/>
    <property type="project" value="TreeGrafter"/>
</dbReference>
<keyword evidence="12" id="KW-0812">Transmembrane</keyword>
<keyword evidence="8" id="KW-0539">Nucleus</keyword>
<keyword evidence="14" id="KW-1185">Reference proteome</keyword>
<dbReference type="FunFam" id="1.25.40.510:FF:000002">
    <property type="entry name" value="Protein GLE1"/>
    <property type="match status" value="1"/>
</dbReference>
<dbReference type="GO" id="GO:0016973">
    <property type="term" value="P:poly(A)+ mRNA export from nucleus"/>
    <property type="evidence" value="ECO:0007669"/>
    <property type="project" value="InterPro"/>
</dbReference>
<evidence type="ECO:0000256" key="5">
    <source>
        <dbReference type="ARBA" id="ARBA00022927"/>
    </source>
</evidence>
<evidence type="ECO:0000256" key="9">
    <source>
        <dbReference type="ARBA" id="ARBA00026227"/>
    </source>
</evidence>
<reference evidence="13 14" key="1">
    <citation type="journal article" date="2017" name="Mol. Plant">
        <title>The Genome of Medicinal Plant Macleaya cordata Provides New Insights into Benzylisoquinoline Alkaloids Metabolism.</title>
        <authorList>
            <person name="Liu X."/>
            <person name="Liu Y."/>
            <person name="Huang P."/>
            <person name="Ma Y."/>
            <person name="Qing Z."/>
            <person name="Tang Q."/>
            <person name="Cao H."/>
            <person name="Cheng P."/>
            <person name="Zheng Y."/>
            <person name="Yuan Z."/>
            <person name="Zhou Y."/>
            <person name="Liu J."/>
            <person name="Tang Z."/>
            <person name="Zhuo Y."/>
            <person name="Zhang Y."/>
            <person name="Yu L."/>
            <person name="Huang J."/>
            <person name="Yang P."/>
            <person name="Peng Q."/>
            <person name="Zhang J."/>
            <person name="Jiang W."/>
            <person name="Zhang Z."/>
            <person name="Lin K."/>
            <person name="Ro D.K."/>
            <person name="Chen X."/>
            <person name="Xiong X."/>
            <person name="Shang Y."/>
            <person name="Huang S."/>
            <person name="Zeng J."/>
        </authorList>
    </citation>
    <scope>NUCLEOTIDE SEQUENCE [LARGE SCALE GENOMIC DNA]</scope>
    <source>
        <strain evidence="14">cv. BLH2017</strain>
        <tissue evidence="13">Root</tissue>
    </source>
</reference>
<sequence length="706" mass="80355">MTHHRQWDPPFFPPKNILKGFPTSIAVGRTQSHVSIGHHFCEVVGPNSPVVQIACRGVIKLELPCPKFVDGITADPEPNWNLDSLVSELNSLELKLHGSSTAPIVPFTKKQLREFPNMKGVNRSQRAFVMRVSDDEMEDMDSDDEEEIEDRRLVIGRRFSCAELYLSDSDSSEDDLALEESRIQLMGQVGLLDGVLSELDYEHQQGIKEEIRSKISLLETELMNANEMSTSALVKVEKYTKARRELDRKLDTQYCRKIAEALDNHLIAVQRNHEHRSQIEERRIRNDAAAFEEAKRKEKSLQEEKARQEKAKAEAEAARKRAEEAHKAALEAESRAAKEAAEREALESTKRVSGEVAEANAESLKEVKDRGEQKESGMNNLQPAGSMVRAAESALRIEAERLQKLKEFDERNQALRLSSNKDFRSYELQITRRIKQIAGNRENVRAKASELIKIINDPQCPQSISVAMFAKKVVSQCSTQSANFNSTAFACGHVIVLVTSRVPFAMDLLLAEFHRACIYTVPKHVVYSKSALSKEAYYKMMGYREEDGKIESPESYLEGVRSYMKLYGALVQTEINGIQNLHGLKEGWAWLARFLKALPANIYTAVALQAFLQMAGFALFRKYKSQFMKILNVISQHFLDALEARKDPKLNPVIMNIKTYINTKQFLQEPEGWQLQTSLLSEMCVPAEDHYYPQSNSYHQSNRYYR</sequence>
<dbReference type="GO" id="GO:0044614">
    <property type="term" value="C:nuclear pore cytoplasmic filaments"/>
    <property type="evidence" value="ECO:0007669"/>
    <property type="project" value="TreeGrafter"/>
</dbReference>
<keyword evidence="12" id="KW-0472">Membrane</keyword>
<dbReference type="Proteomes" id="UP000195402">
    <property type="component" value="Unassembled WGS sequence"/>
</dbReference>
<dbReference type="EMBL" id="MVGT01000078">
    <property type="protein sequence ID" value="OVA20560.1"/>
    <property type="molecule type" value="Genomic_DNA"/>
</dbReference>
<accession>A0A200RCY7</accession>
<organism evidence="13 14">
    <name type="scientific">Macleaya cordata</name>
    <name type="common">Five-seeded plume-poppy</name>
    <name type="synonym">Bocconia cordata</name>
    <dbReference type="NCBI Taxonomy" id="56857"/>
    <lineage>
        <taxon>Eukaryota</taxon>
        <taxon>Viridiplantae</taxon>
        <taxon>Streptophyta</taxon>
        <taxon>Embryophyta</taxon>
        <taxon>Tracheophyta</taxon>
        <taxon>Spermatophyta</taxon>
        <taxon>Magnoliopsida</taxon>
        <taxon>Ranunculales</taxon>
        <taxon>Papaveraceae</taxon>
        <taxon>Papaveroideae</taxon>
        <taxon>Macleaya</taxon>
    </lineage>
</organism>
<dbReference type="FunCoup" id="A0A200RCY7">
    <property type="interactions" value="1711"/>
</dbReference>
<comment type="subcellular location">
    <subcellularLocation>
        <location evidence="1">Nucleus</location>
        <location evidence="1">Nuclear pore complex</location>
    </subcellularLocation>
</comment>
<dbReference type="GO" id="GO:0015031">
    <property type="term" value="P:protein transport"/>
    <property type="evidence" value="ECO:0007669"/>
    <property type="project" value="UniProtKB-KW"/>
</dbReference>
<evidence type="ECO:0000313" key="13">
    <source>
        <dbReference type="EMBL" id="OVA20560.1"/>
    </source>
</evidence>
<dbReference type="PANTHER" id="PTHR12960">
    <property type="entry name" value="GLE-1-RELATED"/>
    <property type="match status" value="1"/>
</dbReference>
<dbReference type="PANTHER" id="PTHR12960:SF0">
    <property type="entry name" value="MRNA EXPORT FACTOR GLE1"/>
    <property type="match status" value="1"/>
</dbReference>
<dbReference type="InterPro" id="IPR038506">
    <property type="entry name" value="GLE1-like_sf"/>
</dbReference>
<evidence type="ECO:0000256" key="12">
    <source>
        <dbReference type="SAM" id="Phobius"/>
    </source>
</evidence>
<evidence type="ECO:0000256" key="3">
    <source>
        <dbReference type="ARBA" id="ARBA00022448"/>
    </source>
</evidence>
<dbReference type="GO" id="GO:0005543">
    <property type="term" value="F:phospholipid binding"/>
    <property type="evidence" value="ECO:0007669"/>
    <property type="project" value="TreeGrafter"/>
</dbReference>